<proteinExistence type="predicted"/>
<organism evidence="2 3">
    <name type="scientific">Fusarium albosuccineum</name>
    <dbReference type="NCBI Taxonomy" id="1237068"/>
    <lineage>
        <taxon>Eukaryota</taxon>
        <taxon>Fungi</taxon>
        <taxon>Dikarya</taxon>
        <taxon>Ascomycota</taxon>
        <taxon>Pezizomycotina</taxon>
        <taxon>Sordariomycetes</taxon>
        <taxon>Hypocreomycetidae</taxon>
        <taxon>Hypocreales</taxon>
        <taxon>Nectriaceae</taxon>
        <taxon>Fusarium</taxon>
        <taxon>Fusarium decemcellulare species complex</taxon>
    </lineage>
</organism>
<feature type="compositionally biased region" description="Basic and acidic residues" evidence="1">
    <location>
        <begin position="138"/>
        <end position="160"/>
    </location>
</feature>
<sequence length="417" mass="46639">MAIPGSDFLGSLEDLFDEAGSYSRVAKIEFIHLRGILIGFLTSCSRMTAAKARATCNLKFLDGTEPKTILALPPGKIRINDETRAHLETSSTSIEFIEILRVLISKQVSPRRSPRRPSPKSKEANNNSTGSPKSKAQRRSEGVTLKEKKQLVRIKLRLDTDAGQQQTPTTPMDLDSQPSCNASKEALEPAQDNLNDSEMEDSPPSSPDSQGDIQMEDVAAAKVQNTSEKGTTHGNFNTAVQHRPGCRDIAAEIQTIDASRFEENRQRLLDLIARMDAPATPEEIEAALKRLEFAFSKIEKEKAFMPVDTWKLYEEMLIQAANEGWFEKPLAERMYKVGRIFYLSEEEAVIESGDWNRLRAAARMWAIIVEMTAPPQEPVDQEAMNKWLVEKLGDISFLERLFACKERIASIKGPGEK</sequence>
<evidence type="ECO:0000313" key="3">
    <source>
        <dbReference type="Proteomes" id="UP000554235"/>
    </source>
</evidence>
<comment type="caution">
    <text evidence="2">The sequence shown here is derived from an EMBL/GenBank/DDBJ whole genome shotgun (WGS) entry which is preliminary data.</text>
</comment>
<protein>
    <submittedName>
        <fullName evidence="2">Uncharacterized protein</fullName>
    </submittedName>
</protein>
<evidence type="ECO:0000313" key="2">
    <source>
        <dbReference type="EMBL" id="KAF4464607.1"/>
    </source>
</evidence>
<accession>A0A8H4LAP1</accession>
<gene>
    <name evidence="2" type="ORF">FALBO_8559</name>
</gene>
<dbReference type="OrthoDB" id="5095558at2759"/>
<evidence type="ECO:0000256" key="1">
    <source>
        <dbReference type="SAM" id="MobiDB-lite"/>
    </source>
</evidence>
<dbReference type="EMBL" id="JAADYS010001166">
    <property type="protein sequence ID" value="KAF4464607.1"/>
    <property type="molecule type" value="Genomic_DNA"/>
</dbReference>
<feature type="compositionally biased region" description="Polar residues" evidence="1">
    <location>
        <begin position="124"/>
        <end position="134"/>
    </location>
</feature>
<keyword evidence="3" id="KW-1185">Reference proteome</keyword>
<dbReference type="Proteomes" id="UP000554235">
    <property type="component" value="Unassembled WGS sequence"/>
</dbReference>
<name>A0A8H4LAP1_9HYPO</name>
<dbReference type="AlphaFoldDB" id="A0A8H4LAP1"/>
<feature type="compositionally biased region" description="Polar residues" evidence="1">
    <location>
        <begin position="162"/>
        <end position="180"/>
    </location>
</feature>
<reference evidence="2 3" key="1">
    <citation type="submission" date="2020-01" db="EMBL/GenBank/DDBJ databases">
        <title>Identification and distribution of gene clusters putatively required for synthesis of sphingolipid metabolism inhibitors in phylogenetically diverse species of the filamentous fungus Fusarium.</title>
        <authorList>
            <person name="Kim H.-S."/>
            <person name="Busman M."/>
            <person name="Brown D.W."/>
            <person name="Divon H."/>
            <person name="Uhlig S."/>
            <person name="Proctor R.H."/>
        </authorList>
    </citation>
    <scope>NUCLEOTIDE SEQUENCE [LARGE SCALE GENOMIC DNA]</scope>
    <source>
        <strain evidence="2 3">NRRL 20459</strain>
    </source>
</reference>
<feature type="region of interest" description="Disordered" evidence="1">
    <location>
        <begin position="108"/>
        <end position="180"/>
    </location>
</feature>